<name>A0A444XRD5_ARAHY</name>
<evidence type="ECO:0000313" key="1">
    <source>
        <dbReference type="EMBL" id="RYQ92271.1"/>
    </source>
</evidence>
<reference evidence="1 2" key="1">
    <citation type="submission" date="2019-01" db="EMBL/GenBank/DDBJ databases">
        <title>Sequencing of cultivated peanut Arachis hypogaea provides insights into genome evolution and oil improvement.</title>
        <authorList>
            <person name="Chen X."/>
        </authorList>
    </citation>
    <scope>NUCLEOTIDE SEQUENCE [LARGE SCALE GENOMIC DNA]</scope>
    <source>
        <strain evidence="2">cv. Fuhuasheng</strain>
        <tissue evidence="1">Leaves</tissue>
    </source>
</reference>
<dbReference type="EMBL" id="SDMP01000019">
    <property type="protein sequence ID" value="RYQ92271.1"/>
    <property type="molecule type" value="Genomic_DNA"/>
</dbReference>
<organism evidence="1 2">
    <name type="scientific">Arachis hypogaea</name>
    <name type="common">Peanut</name>
    <dbReference type="NCBI Taxonomy" id="3818"/>
    <lineage>
        <taxon>Eukaryota</taxon>
        <taxon>Viridiplantae</taxon>
        <taxon>Streptophyta</taxon>
        <taxon>Embryophyta</taxon>
        <taxon>Tracheophyta</taxon>
        <taxon>Spermatophyta</taxon>
        <taxon>Magnoliopsida</taxon>
        <taxon>eudicotyledons</taxon>
        <taxon>Gunneridae</taxon>
        <taxon>Pentapetalae</taxon>
        <taxon>rosids</taxon>
        <taxon>fabids</taxon>
        <taxon>Fabales</taxon>
        <taxon>Fabaceae</taxon>
        <taxon>Papilionoideae</taxon>
        <taxon>50 kb inversion clade</taxon>
        <taxon>dalbergioids sensu lato</taxon>
        <taxon>Dalbergieae</taxon>
        <taxon>Pterocarpus clade</taxon>
        <taxon>Arachis</taxon>
    </lineage>
</organism>
<gene>
    <name evidence="1" type="ORF">Ahy_B09g098457</name>
</gene>
<comment type="caution">
    <text evidence="1">The sequence shown here is derived from an EMBL/GenBank/DDBJ whole genome shotgun (WGS) entry which is preliminary data.</text>
</comment>
<sequence length="106" mass="11707">MTLLLGPPPPGSGKTTLLLALTGRLDHSLKEVIYTSSYLQNLLKLDALSGRNGAGSQPMPRAKQTLSRVAVTRTLSEKYSDFSLPTLQYSKEQSKSCEICRRFETF</sequence>
<dbReference type="AlphaFoldDB" id="A0A444XRD5"/>
<keyword evidence="2" id="KW-1185">Reference proteome</keyword>
<dbReference type="STRING" id="3818.A0A444XRD5"/>
<accession>A0A444XRD5</accession>
<proteinExistence type="predicted"/>
<dbReference type="Proteomes" id="UP000289738">
    <property type="component" value="Chromosome B09"/>
</dbReference>
<protein>
    <submittedName>
        <fullName evidence="1">Uncharacterized protein</fullName>
    </submittedName>
</protein>
<evidence type="ECO:0000313" key="2">
    <source>
        <dbReference type="Proteomes" id="UP000289738"/>
    </source>
</evidence>